<reference evidence="3 4" key="1">
    <citation type="submission" date="2013-09" db="EMBL/GenBank/DDBJ databases">
        <authorList>
            <person name="Zeng Z."/>
            <person name="Chen C."/>
        </authorList>
    </citation>
    <scope>NUCLEOTIDE SEQUENCE [LARGE SCALE GENOMIC DNA]</scope>
    <source>
        <strain evidence="3 4">WB 3.3-2</strain>
    </source>
</reference>
<organism evidence="3 4">
    <name type="scientific">Flavobacterium rivuli WB 3.3-2 = DSM 21788</name>
    <dbReference type="NCBI Taxonomy" id="1121895"/>
    <lineage>
        <taxon>Bacteria</taxon>
        <taxon>Pseudomonadati</taxon>
        <taxon>Bacteroidota</taxon>
        <taxon>Flavobacteriia</taxon>
        <taxon>Flavobacteriales</taxon>
        <taxon>Flavobacteriaceae</taxon>
        <taxon>Flavobacterium</taxon>
    </lineage>
</organism>
<dbReference type="EMBL" id="JRLX01000009">
    <property type="protein sequence ID" value="KGO86536.1"/>
    <property type="molecule type" value="Genomic_DNA"/>
</dbReference>
<keyword evidence="4" id="KW-1185">Reference proteome</keyword>
<keyword evidence="1" id="KW-1133">Transmembrane helix</keyword>
<dbReference type="AlphaFoldDB" id="A0A0A2M4I8"/>
<evidence type="ECO:0000256" key="1">
    <source>
        <dbReference type="SAM" id="Phobius"/>
    </source>
</evidence>
<evidence type="ECO:0000313" key="4">
    <source>
        <dbReference type="Proteomes" id="UP000030152"/>
    </source>
</evidence>
<keyword evidence="1" id="KW-0472">Membrane</keyword>
<sequence>MRKIYYILAYIIACFMFVGYLFKLMHWPYASMLLISGITLLTIGFLPLYLYNRYKNGPK</sequence>
<gene>
    <name evidence="3" type="ORF">Q765_09910</name>
</gene>
<dbReference type="Proteomes" id="UP000030152">
    <property type="component" value="Unassembled WGS sequence"/>
</dbReference>
<accession>A0A0A2M4I8</accession>
<dbReference type="InterPro" id="IPR055087">
    <property type="entry name" value="GldL-like_N"/>
</dbReference>
<feature type="transmembrane region" description="Helical" evidence="1">
    <location>
        <begin position="28"/>
        <end position="51"/>
    </location>
</feature>
<evidence type="ECO:0000259" key="2">
    <source>
        <dbReference type="Pfam" id="PF22827"/>
    </source>
</evidence>
<evidence type="ECO:0000313" key="3">
    <source>
        <dbReference type="EMBL" id="KGO86536.1"/>
    </source>
</evidence>
<name>A0A0A2M4I8_9FLAO</name>
<protein>
    <recommendedName>
        <fullName evidence="2">Gliding motility protein GldL-like N-terminal domain-containing protein</fullName>
    </recommendedName>
</protein>
<dbReference type="Pfam" id="PF22827">
    <property type="entry name" value="GldL_N"/>
    <property type="match status" value="1"/>
</dbReference>
<dbReference type="RefSeq" id="WP_020214248.1">
    <property type="nucleotide sequence ID" value="NZ_JRLX01000009.1"/>
</dbReference>
<comment type="caution">
    <text evidence="3">The sequence shown here is derived from an EMBL/GenBank/DDBJ whole genome shotgun (WGS) entry which is preliminary data.</text>
</comment>
<keyword evidence="1" id="KW-0812">Transmembrane</keyword>
<feature type="domain" description="Gliding motility protein GldL-like N-terminal" evidence="2">
    <location>
        <begin position="11"/>
        <end position="39"/>
    </location>
</feature>
<proteinExistence type="predicted"/>
<feature type="transmembrane region" description="Helical" evidence="1">
    <location>
        <begin position="5"/>
        <end position="22"/>
    </location>
</feature>